<dbReference type="AlphaFoldDB" id="A0A4R3UIE6"/>
<name>A0A4R3UIE6_ROSSA</name>
<proteinExistence type="predicted"/>
<sequence>MATSLEQRIAALERSRAAADDIAIVHISRFDDQCRTIEEEAHRIITGAGQSWDRQPGETEDAFIARAKREASAAGIGVLVISNWPDR</sequence>
<dbReference type="RefSeq" id="WP_132574455.1">
    <property type="nucleotide sequence ID" value="NZ_CBCSGL010000022.1"/>
</dbReference>
<dbReference type="EMBL" id="SMBU01000026">
    <property type="protein sequence ID" value="TCU91295.1"/>
    <property type="molecule type" value="Genomic_DNA"/>
</dbReference>
<evidence type="ECO:0000313" key="2">
    <source>
        <dbReference type="Proteomes" id="UP000295110"/>
    </source>
</evidence>
<comment type="caution">
    <text evidence="1">The sequence shown here is derived from an EMBL/GenBank/DDBJ whole genome shotgun (WGS) entry which is preliminary data.</text>
</comment>
<organism evidence="1 2">
    <name type="scientific">Roseateles saccharophilus</name>
    <name type="common">Pseudomonas saccharophila</name>
    <dbReference type="NCBI Taxonomy" id="304"/>
    <lineage>
        <taxon>Bacteria</taxon>
        <taxon>Pseudomonadati</taxon>
        <taxon>Pseudomonadota</taxon>
        <taxon>Betaproteobacteria</taxon>
        <taxon>Burkholderiales</taxon>
        <taxon>Sphaerotilaceae</taxon>
        <taxon>Roseateles</taxon>
    </lineage>
</organism>
<accession>A0A4R3UIE6</accession>
<dbReference type="Proteomes" id="UP000295110">
    <property type="component" value="Unassembled WGS sequence"/>
</dbReference>
<protein>
    <submittedName>
        <fullName evidence="1">Uncharacterized protein</fullName>
    </submittedName>
</protein>
<evidence type="ECO:0000313" key="1">
    <source>
        <dbReference type="EMBL" id="TCU91295.1"/>
    </source>
</evidence>
<gene>
    <name evidence="1" type="ORF">EV671_102610</name>
</gene>
<reference evidence="1 2" key="1">
    <citation type="submission" date="2019-03" db="EMBL/GenBank/DDBJ databases">
        <title>Genomic Encyclopedia of Type Strains, Phase IV (KMG-IV): sequencing the most valuable type-strain genomes for metagenomic binning, comparative biology and taxonomic classification.</title>
        <authorList>
            <person name="Goeker M."/>
        </authorList>
    </citation>
    <scope>NUCLEOTIDE SEQUENCE [LARGE SCALE GENOMIC DNA]</scope>
    <source>
        <strain evidence="1 2">DSM 654</strain>
    </source>
</reference>
<keyword evidence="2" id="KW-1185">Reference proteome</keyword>